<feature type="compositionally biased region" description="Polar residues" evidence="2">
    <location>
        <begin position="147"/>
        <end position="161"/>
    </location>
</feature>
<dbReference type="GO" id="GO:0005634">
    <property type="term" value="C:nucleus"/>
    <property type="evidence" value="ECO:0007669"/>
    <property type="project" value="UniProtKB-UniRule"/>
</dbReference>
<feature type="compositionally biased region" description="Polar residues" evidence="2">
    <location>
        <begin position="298"/>
        <end position="312"/>
    </location>
</feature>
<evidence type="ECO:0000313" key="4">
    <source>
        <dbReference type="Proteomes" id="UP000046395"/>
    </source>
</evidence>
<evidence type="ECO:0000256" key="1">
    <source>
        <dbReference type="PROSITE-ProRule" id="PRU00267"/>
    </source>
</evidence>
<evidence type="ECO:0000313" key="5">
    <source>
        <dbReference type="WBParaSite" id="TMUE_1000004217.1"/>
    </source>
</evidence>
<feature type="region of interest" description="Disordered" evidence="2">
    <location>
        <begin position="95"/>
        <end position="173"/>
    </location>
</feature>
<dbReference type="GO" id="GO:0003677">
    <property type="term" value="F:DNA binding"/>
    <property type="evidence" value="ECO:0007669"/>
    <property type="project" value="UniProtKB-UniRule"/>
</dbReference>
<proteinExistence type="predicted"/>
<dbReference type="InterPro" id="IPR009071">
    <property type="entry name" value="HMG_box_dom"/>
</dbReference>
<feature type="region of interest" description="Disordered" evidence="2">
    <location>
        <begin position="1"/>
        <end position="25"/>
    </location>
</feature>
<keyword evidence="1" id="KW-0238">DNA-binding</keyword>
<dbReference type="AlphaFoldDB" id="A0A5S6QB79"/>
<protein>
    <submittedName>
        <fullName evidence="5">HMG box domain-containing protein</fullName>
    </submittedName>
</protein>
<accession>A0A5S6QB79</accession>
<feature type="region of interest" description="Disordered" evidence="2">
    <location>
        <begin position="297"/>
        <end position="328"/>
    </location>
</feature>
<dbReference type="InterPro" id="IPR036910">
    <property type="entry name" value="HMG_box_dom_sf"/>
</dbReference>
<feature type="domain" description="HMG box" evidence="3">
    <location>
        <begin position="247"/>
        <end position="316"/>
    </location>
</feature>
<reference evidence="5" key="1">
    <citation type="submission" date="2019-12" db="UniProtKB">
        <authorList>
            <consortium name="WormBaseParasite"/>
        </authorList>
    </citation>
    <scope>IDENTIFICATION</scope>
</reference>
<dbReference type="WBParaSite" id="TMUE_1000004217.1">
    <property type="protein sequence ID" value="TMUE_1000004217.1"/>
    <property type="gene ID" value="WBGene00288380"/>
</dbReference>
<dbReference type="PROSITE" id="PS50118">
    <property type="entry name" value="HMG_BOX_2"/>
    <property type="match status" value="1"/>
</dbReference>
<keyword evidence="4" id="KW-1185">Reference proteome</keyword>
<dbReference type="Gene3D" id="1.10.30.10">
    <property type="entry name" value="High mobility group box domain"/>
    <property type="match status" value="1"/>
</dbReference>
<feature type="DNA-binding region" description="HMG box" evidence="1">
    <location>
        <begin position="247"/>
        <end position="316"/>
    </location>
</feature>
<dbReference type="Proteomes" id="UP000046395">
    <property type="component" value="Unassembled WGS sequence"/>
</dbReference>
<feature type="compositionally biased region" description="Low complexity" evidence="2">
    <location>
        <begin position="313"/>
        <end position="324"/>
    </location>
</feature>
<dbReference type="SUPFAM" id="SSF47095">
    <property type="entry name" value="HMG-box"/>
    <property type="match status" value="1"/>
</dbReference>
<feature type="region of interest" description="Disordered" evidence="2">
    <location>
        <begin position="41"/>
        <end position="79"/>
    </location>
</feature>
<evidence type="ECO:0000256" key="2">
    <source>
        <dbReference type="SAM" id="MobiDB-lite"/>
    </source>
</evidence>
<organism evidence="4 5">
    <name type="scientific">Trichuris muris</name>
    <name type="common">Mouse whipworm</name>
    <dbReference type="NCBI Taxonomy" id="70415"/>
    <lineage>
        <taxon>Eukaryota</taxon>
        <taxon>Metazoa</taxon>
        <taxon>Ecdysozoa</taxon>
        <taxon>Nematoda</taxon>
        <taxon>Enoplea</taxon>
        <taxon>Dorylaimia</taxon>
        <taxon>Trichinellida</taxon>
        <taxon>Trichuridae</taxon>
        <taxon>Trichuris</taxon>
    </lineage>
</organism>
<keyword evidence="1" id="KW-0539">Nucleus</keyword>
<evidence type="ECO:0000259" key="3">
    <source>
        <dbReference type="PROSITE" id="PS50118"/>
    </source>
</evidence>
<name>A0A5S6QB79_TRIMR</name>
<sequence length="493" mass="53855">MSLLDPAEASLPGEPTKSKSDLSKPELNVAVECESVVSVLRESTSMDSSQRATSSSGAIEQSSTCSAGDETVEVGKRVRKQKRFSDDFITLPVKRGRDDPIEFALSDSTQLSQRKKQTIVSKPSPASKPKATGKQSSRGSRKCQENVDLSTEQANMPSSEESAIKEGSPPTAVPLSTGQFKIKLKPTGANSFKVTSSGMKAAKESAVNRKAVGFEITIASMSPKSHGVSPPAEEDTTILPQTSHLKRPRHGSAYRAWFDSECTRLEAESPELLSTPNFAAIMASGWKRLSKREKEQWKNISSEQKSQLKTDTLSSSGLPVSPSGEQQIEGEGYHTAEGPLKLSLAETFDFSELFCSLPLPPPDGASFLQPVQPMDVACSKLKWWRTFKKKEPRKNSRKAADDTRTLGQTPLDTCAVLMLMSEFFEQLANKMATADSSRQEFTSNAHADLFMNSIFTSTNQMLSLLQIVPELNTDFVDVLRRCMDNMLVIAPIA</sequence>
<feature type="compositionally biased region" description="Polar residues" evidence="2">
    <location>
        <begin position="41"/>
        <end position="66"/>
    </location>
</feature>